<feature type="signal peptide" evidence="2">
    <location>
        <begin position="1"/>
        <end position="19"/>
    </location>
</feature>
<protein>
    <recommendedName>
        <fullName evidence="5">Entericidin</fullName>
    </recommendedName>
</protein>
<keyword evidence="2" id="KW-0732">Signal</keyword>
<comment type="caution">
    <text evidence="3">The sequence shown here is derived from an EMBL/GenBank/DDBJ whole genome shotgun (WGS) entry which is preliminary data.</text>
</comment>
<name>A0A5B6TC38_9BACT</name>
<reference evidence="3 4" key="1">
    <citation type="submission" date="2019-07" db="EMBL/GenBank/DDBJ databases">
        <title>Rufibacter sp. nov., isolated from lake sediment.</title>
        <authorList>
            <person name="Qu J.-H."/>
        </authorList>
    </citation>
    <scope>NUCLEOTIDE SEQUENCE [LARGE SCALE GENOMIC DNA]</scope>
    <source>
        <strain evidence="3 4">NBS58-1</strain>
    </source>
</reference>
<proteinExistence type="predicted"/>
<evidence type="ECO:0008006" key="5">
    <source>
        <dbReference type="Google" id="ProtNLM"/>
    </source>
</evidence>
<dbReference type="EMBL" id="VKKY01000003">
    <property type="protein sequence ID" value="KAA3436663.1"/>
    <property type="molecule type" value="Genomic_DNA"/>
</dbReference>
<dbReference type="AlphaFoldDB" id="A0A5B6TC38"/>
<feature type="region of interest" description="Disordered" evidence="1">
    <location>
        <begin position="47"/>
        <end position="72"/>
    </location>
</feature>
<keyword evidence="4" id="KW-1185">Reference proteome</keyword>
<dbReference type="PROSITE" id="PS51257">
    <property type="entry name" value="PROKAR_LIPOPROTEIN"/>
    <property type="match status" value="1"/>
</dbReference>
<organism evidence="3 4">
    <name type="scientific">Rufibacter hautae</name>
    <dbReference type="NCBI Taxonomy" id="2595005"/>
    <lineage>
        <taxon>Bacteria</taxon>
        <taxon>Pseudomonadati</taxon>
        <taxon>Bacteroidota</taxon>
        <taxon>Cytophagia</taxon>
        <taxon>Cytophagales</taxon>
        <taxon>Hymenobacteraceae</taxon>
        <taxon>Rufibacter</taxon>
    </lineage>
</organism>
<dbReference type="RefSeq" id="WP_149092604.1">
    <property type="nucleotide sequence ID" value="NZ_VKKY01000003.1"/>
</dbReference>
<sequence>MKKCLILCAAIPMFFLASCNSTTKPKEGDVEPTATEERDPTVRAQDFETGAADNRADTIAPAVDSSGTTTGQ</sequence>
<evidence type="ECO:0000313" key="3">
    <source>
        <dbReference type="EMBL" id="KAA3436663.1"/>
    </source>
</evidence>
<dbReference type="OrthoDB" id="9857030at2"/>
<evidence type="ECO:0000256" key="2">
    <source>
        <dbReference type="SAM" id="SignalP"/>
    </source>
</evidence>
<accession>A0A5B6TC38</accession>
<feature type="compositionally biased region" description="Basic and acidic residues" evidence="1">
    <location>
        <begin position="24"/>
        <end position="40"/>
    </location>
</feature>
<feature type="region of interest" description="Disordered" evidence="1">
    <location>
        <begin position="21"/>
        <end position="40"/>
    </location>
</feature>
<evidence type="ECO:0000256" key="1">
    <source>
        <dbReference type="SAM" id="MobiDB-lite"/>
    </source>
</evidence>
<gene>
    <name evidence="3" type="ORF">FOA19_19980</name>
</gene>
<feature type="chain" id="PRO_5022882763" description="Entericidin" evidence="2">
    <location>
        <begin position="20"/>
        <end position="72"/>
    </location>
</feature>
<evidence type="ECO:0000313" key="4">
    <source>
        <dbReference type="Proteomes" id="UP000324133"/>
    </source>
</evidence>
<dbReference type="Proteomes" id="UP000324133">
    <property type="component" value="Unassembled WGS sequence"/>
</dbReference>